<proteinExistence type="predicted"/>
<evidence type="ECO:0000313" key="3">
    <source>
        <dbReference type="Proteomes" id="UP000798808"/>
    </source>
</evidence>
<evidence type="ECO:0000313" key="2">
    <source>
        <dbReference type="EMBL" id="MTI25568.1"/>
    </source>
</evidence>
<name>A0ABW9RN75_9BACT</name>
<keyword evidence="1" id="KW-1133">Transmembrane helix</keyword>
<protein>
    <submittedName>
        <fullName evidence="2">DUF2911 domain-containing protein</fullName>
    </submittedName>
</protein>
<dbReference type="RefSeq" id="WP_155171802.1">
    <property type="nucleotide sequence ID" value="NZ_BAAAFL010000012.1"/>
</dbReference>
<sequence length="184" mass="20842">MRKLIVAGGIIVAVIIVGMVGLRFYTKSFSPQDKAVFEGEKTQLSVSYSRPYKKERDIFGDLVPYDEVWRTGANEATTFTTNRDLMIGNKLLKAGSYSLFTIPRSNNWTVIFNNEVGQWGIVPFSGEANRDPQQDALTIDVATIKTPDLFEQFTITFEQMGQEIEMILMWDHTLIVVPMYVVSN</sequence>
<keyword evidence="1" id="KW-0812">Transmembrane</keyword>
<dbReference type="EMBL" id="SMLW01000524">
    <property type="protein sequence ID" value="MTI25568.1"/>
    <property type="molecule type" value="Genomic_DNA"/>
</dbReference>
<reference evidence="2 3" key="1">
    <citation type="submission" date="2019-02" db="EMBL/GenBank/DDBJ databases">
        <authorList>
            <person name="Goldberg S.R."/>
            <person name="Haltli B.A."/>
            <person name="Correa H."/>
            <person name="Russell K.G."/>
        </authorList>
    </citation>
    <scope>NUCLEOTIDE SEQUENCE [LARGE SCALE GENOMIC DNA]</scope>
    <source>
        <strain evidence="2 3">JCM 16186</strain>
    </source>
</reference>
<organism evidence="2 3">
    <name type="scientific">Fulvivirga kasyanovii</name>
    <dbReference type="NCBI Taxonomy" id="396812"/>
    <lineage>
        <taxon>Bacteria</taxon>
        <taxon>Pseudomonadati</taxon>
        <taxon>Bacteroidota</taxon>
        <taxon>Cytophagia</taxon>
        <taxon>Cytophagales</taxon>
        <taxon>Fulvivirgaceae</taxon>
        <taxon>Fulvivirga</taxon>
    </lineage>
</organism>
<dbReference type="Pfam" id="PF11138">
    <property type="entry name" value="DUF2911"/>
    <property type="match status" value="1"/>
</dbReference>
<feature type="transmembrane region" description="Helical" evidence="1">
    <location>
        <begin position="6"/>
        <end position="25"/>
    </location>
</feature>
<keyword evidence="1" id="KW-0472">Membrane</keyword>
<gene>
    <name evidence="2" type="ORF">E1163_11490</name>
</gene>
<keyword evidence="3" id="KW-1185">Reference proteome</keyword>
<comment type="caution">
    <text evidence="2">The sequence shown here is derived from an EMBL/GenBank/DDBJ whole genome shotgun (WGS) entry which is preliminary data.</text>
</comment>
<accession>A0ABW9RN75</accession>
<evidence type="ECO:0000256" key="1">
    <source>
        <dbReference type="SAM" id="Phobius"/>
    </source>
</evidence>
<dbReference type="InterPro" id="IPR021314">
    <property type="entry name" value="DUF2911"/>
</dbReference>
<dbReference type="Proteomes" id="UP000798808">
    <property type="component" value="Unassembled WGS sequence"/>
</dbReference>